<feature type="domain" description="Inosine/uridine-preferring nucleoside hydrolase" evidence="5">
    <location>
        <begin position="2"/>
        <end position="340"/>
    </location>
</feature>
<dbReference type="Pfam" id="PF01156">
    <property type="entry name" value="IU_nuc_hydro"/>
    <property type="match status" value="1"/>
</dbReference>
<comment type="similarity">
    <text evidence="1">Belongs to the IUNH family.</text>
</comment>
<gene>
    <name evidence="6" type="ORF">PGLA2088_LOCUS4070</name>
</gene>
<evidence type="ECO:0000256" key="2">
    <source>
        <dbReference type="ARBA" id="ARBA00022801"/>
    </source>
</evidence>
<sequence>MVDTDVDLDDMGGLMYLLSAGRTPIGISVAGDGWSNQYAGVVNVQRILQKAACGATNVAYGQIPYTVLSNDGFSGQHGAGLPPQTYLDGIDFALASNCSSSPWPVLPAFPYPFGAAKLIVDTVKASDTPVDMLLLGPFTNLARALSLEPGILNRIGTLYVSGGKFAEAILVPEDMESTASGFYMSNTEPRKNGGQNFFLDAIATSMVFGAVQRCQAAQQRDCPKIEIMSSDAQHMLQGSPPEEIEALCAGKCTGKFSAKVEAYFKAISPCGGQPISAIYYWDESAAAMAAGNANEFCSEWAEEKFVINLDHGPLYSAGIHDPINGVAARICKKVNRSRFIDIFWEPIRQNDAAHLCPVNSNEEGLASRLYKDATVDVAADVGLRKAFLPGTIFFSVAVVVALACLVRHKLPGVQQTELLQQYVEPDLE</sequence>
<dbReference type="PANTHER" id="PTHR12304">
    <property type="entry name" value="INOSINE-URIDINE PREFERRING NUCLEOSIDE HYDROLASE"/>
    <property type="match status" value="1"/>
</dbReference>
<keyword evidence="2" id="KW-0378">Hydrolase</keyword>
<evidence type="ECO:0000256" key="4">
    <source>
        <dbReference type="SAM" id="Phobius"/>
    </source>
</evidence>
<dbReference type="GO" id="GO:0008477">
    <property type="term" value="F:purine nucleosidase activity"/>
    <property type="evidence" value="ECO:0007669"/>
    <property type="project" value="TreeGrafter"/>
</dbReference>
<dbReference type="Gene3D" id="3.90.245.10">
    <property type="entry name" value="Ribonucleoside hydrolase-like"/>
    <property type="match status" value="1"/>
</dbReference>
<evidence type="ECO:0000256" key="1">
    <source>
        <dbReference type="ARBA" id="ARBA00009176"/>
    </source>
</evidence>
<evidence type="ECO:0000256" key="3">
    <source>
        <dbReference type="ARBA" id="ARBA00023295"/>
    </source>
</evidence>
<feature type="transmembrane region" description="Helical" evidence="4">
    <location>
        <begin position="386"/>
        <end position="406"/>
    </location>
</feature>
<dbReference type="Proteomes" id="UP000626109">
    <property type="component" value="Unassembled WGS sequence"/>
</dbReference>
<dbReference type="InterPro" id="IPR001910">
    <property type="entry name" value="Inosine/uridine_hydrolase_dom"/>
</dbReference>
<proteinExistence type="inferred from homology"/>
<dbReference type="AlphaFoldDB" id="A0A813I712"/>
<protein>
    <recommendedName>
        <fullName evidence="5">Inosine/uridine-preferring nucleoside hydrolase domain-containing protein</fullName>
    </recommendedName>
</protein>
<reference evidence="6" key="1">
    <citation type="submission" date="2021-02" db="EMBL/GenBank/DDBJ databases">
        <authorList>
            <person name="Dougan E. K."/>
            <person name="Rhodes N."/>
            <person name="Thang M."/>
            <person name="Chan C."/>
        </authorList>
    </citation>
    <scope>NUCLEOTIDE SEQUENCE</scope>
</reference>
<keyword evidence="4" id="KW-0812">Transmembrane</keyword>
<evidence type="ECO:0000313" key="7">
    <source>
        <dbReference type="Proteomes" id="UP000626109"/>
    </source>
</evidence>
<comment type="caution">
    <text evidence="6">The sequence shown here is derived from an EMBL/GenBank/DDBJ whole genome shotgun (WGS) entry which is preliminary data.</text>
</comment>
<dbReference type="EMBL" id="CAJNNW010003671">
    <property type="protein sequence ID" value="CAE8645632.1"/>
    <property type="molecule type" value="Genomic_DNA"/>
</dbReference>
<accession>A0A813I712</accession>
<keyword evidence="3" id="KW-0326">Glycosidase</keyword>
<dbReference type="GO" id="GO:0005829">
    <property type="term" value="C:cytosol"/>
    <property type="evidence" value="ECO:0007669"/>
    <property type="project" value="TreeGrafter"/>
</dbReference>
<keyword evidence="4" id="KW-0472">Membrane</keyword>
<evidence type="ECO:0000313" key="6">
    <source>
        <dbReference type="EMBL" id="CAE8645632.1"/>
    </source>
</evidence>
<evidence type="ECO:0000259" key="5">
    <source>
        <dbReference type="Pfam" id="PF01156"/>
    </source>
</evidence>
<organism evidence="6 7">
    <name type="scientific">Polarella glacialis</name>
    <name type="common">Dinoflagellate</name>
    <dbReference type="NCBI Taxonomy" id="89957"/>
    <lineage>
        <taxon>Eukaryota</taxon>
        <taxon>Sar</taxon>
        <taxon>Alveolata</taxon>
        <taxon>Dinophyceae</taxon>
        <taxon>Suessiales</taxon>
        <taxon>Suessiaceae</taxon>
        <taxon>Polarella</taxon>
    </lineage>
</organism>
<name>A0A813I712_POLGL</name>
<dbReference type="PANTHER" id="PTHR12304:SF46">
    <property type="entry name" value="INOSINE-ADENOSINE-GUANOSINE-NUCLEOSIDE HYDROLASE"/>
    <property type="match status" value="1"/>
</dbReference>
<dbReference type="SUPFAM" id="SSF53590">
    <property type="entry name" value="Nucleoside hydrolase"/>
    <property type="match status" value="1"/>
</dbReference>
<dbReference type="InterPro" id="IPR036452">
    <property type="entry name" value="Ribo_hydro-like"/>
</dbReference>
<dbReference type="InterPro" id="IPR023186">
    <property type="entry name" value="IUNH"/>
</dbReference>
<keyword evidence="4" id="KW-1133">Transmembrane helix</keyword>
<dbReference type="GO" id="GO:0006152">
    <property type="term" value="P:purine nucleoside catabolic process"/>
    <property type="evidence" value="ECO:0007669"/>
    <property type="project" value="TreeGrafter"/>
</dbReference>